<dbReference type="GeneID" id="63771170"/>
<feature type="transmembrane region" description="Helical" evidence="2">
    <location>
        <begin position="71"/>
        <end position="91"/>
    </location>
</feature>
<feature type="region of interest" description="Disordered" evidence="1">
    <location>
        <begin position="479"/>
        <end position="511"/>
    </location>
</feature>
<reference evidence="4 5" key="1">
    <citation type="submission" date="2016-07" db="EMBL/GenBank/DDBJ databases">
        <title>Pervasive Adenine N6-methylation of Active Genes in Fungi.</title>
        <authorList>
            <consortium name="DOE Joint Genome Institute"/>
            <person name="Mondo S.J."/>
            <person name="Dannebaum R.O."/>
            <person name="Kuo R.C."/>
            <person name="Labutti K."/>
            <person name="Haridas S."/>
            <person name="Kuo A."/>
            <person name="Salamov A."/>
            <person name="Ahrendt S.R."/>
            <person name="Lipzen A."/>
            <person name="Sullivan W."/>
            <person name="Andreopoulos W.B."/>
            <person name="Clum A."/>
            <person name="Lindquist E."/>
            <person name="Daum C."/>
            <person name="Ramamoorthy G.K."/>
            <person name="Gryganskyi A."/>
            <person name="Culley D."/>
            <person name="Magnuson J.K."/>
            <person name="James T.Y."/>
            <person name="O'Malley M.A."/>
            <person name="Stajich J.E."/>
            <person name="Spatafora J.W."/>
            <person name="Visel A."/>
            <person name="Grigoriev I.V."/>
        </authorList>
    </citation>
    <scope>NUCLEOTIDE SEQUENCE [LARGE SCALE GENOMIC DNA]</scope>
    <source>
        <strain evidence="4 5">CBS 129021</strain>
    </source>
</reference>
<keyword evidence="2" id="KW-0472">Membrane</keyword>
<dbReference type="STRING" id="1141098.A0A1Y2EIH6"/>
<keyword evidence="2" id="KW-0812">Transmembrane</keyword>
<dbReference type="RefSeq" id="XP_040720970.1">
    <property type="nucleotide sequence ID" value="XM_040854958.1"/>
</dbReference>
<organism evidence="4 5">
    <name type="scientific">Pseudomassariella vexata</name>
    <dbReference type="NCBI Taxonomy" id="1141098"/>
    <lineage>
        <taxon>Eukaryota</taxon>
        <taxon>Fungi</taxon>
        <taxon>Dikarya</taxon>
        <taxon>Ascomycota</taxon>
        <taxon>Pezizomycotina</taxon>
        <taxon>Sordariomycetes</taxon>
        <taxon>Xylariomycetidae</taxon>
        <taxon>Amphisphaeriales</taxon>
        <taxon>Pseudomassariaceae</taxon>
        <taxon>Pseudomassariella</taxon>
    </lineage>
</organism>
<evidence type="ECO:0000256" key="2">
    <source>
        <dbReference type="SAM" id="Phobius"/>
    </source>
</evidence>
<gene>
    <name evidence="4" type="ORF">BCR38DRAFT_330408</name>
</gene>
<dbReference type="Proteomes" id="UP000193689">
    <property type="component" value="Unassembled WGS sequence"/>
</dbReference>
<proteinExistence type="predicted"/>
<dbReference type="InterPro" id="IPR029058">
    <property type="entry name" value="AB_hydrolase_fold"/>
</dbReference>
<protein>
    <recommendedName>
        <fullName evidence="6">AB hydrolase-1 domain-containing protein</fullName>
    </recommendedName>
</protein>
<feature type="transmembrane region" description="Helical" evidence="2">
    <location>
        <begin position="234"/>
        <end position="252"/>
    </location>
</feature>
<keyword evidence="2" id="KW-1133">Transmembrane helix</keyword>
<evidence type="ECO:0000313" key="5">
    <source>
        <dbReference type="Proteomes" id="UP000193689"/>
    </source>
</evidence>
<dbReference type="PANTHER" id="PTHR37471:SF1">
    <property type="entry name" value="AB HYDROLASE-1 DOMAIN-CONTAINING PROTEIN"/>
    <property type="match status" value="1"/>
</dbReference>
<evidence type="ECO:0000256" key="3">
    <source>
        <dbReference type="SAM" id="SignalP"/>
    </source>
</evidence>
<dbReference type="Gene3D" id="3.40.50.1820">
    <property type="entry name" value="alpha/beta hydrolase"/>
    <property type="match status" value="1"/>
</dbReference>
<name>A0A1Y2EIH6_9PEZI</name>
<evidence type="ECO:0008006" key="6">
    <source>
        <dbReference type="Google" id="ProtNLM"/>
    </source>
</evidence>
<accession>A0A1Y2EIH6</accession>
<dbReference type="SUPFAM" id="SSF53474">
    <property type="entry name" value="alpha/beta-Hydrolases"/>
    <property type="match status" value="1"/>
</dbReference>
<evidence type="ECO:0000313" key="4">
    <source>
        <dbReference type="EMBL" id="ORY71378.1"/>
    </source>
</evidence>
<feature type="chain" id="PRO_5012688846" description="AB hydrolase-1 domain-containing protein" evidence="3">
    <location>
        <begin position="21"/>
        <end position="511"/>
    </location>
</feature>
<dbReference type="PANTHER" id="PTHR37471">
    <property type="entry name" value="UNNAMED PRODUCT"/>
    <property type="match status" value="1"/>
</dbReference>
<sequence length="511" mass="58540">MGWTGLICFCYFLLALEVFGLPGISHPVSIAIESYGMLEILWYLFWFLPYKSYLQKPGIRLEPMTRAQRRAMIRSLLNTVPDILIFLRGWFAKAHLDEIYREDVMDWMLWALWGTESFEGVDMEEMDEYIQEAEIKAGSRLRPGRGGAKPIRVNIDPVKMVHRSLLFYGLIGFLDVNAAIFMFFQGFSFWRQPRSNFFKVFPPRLQTLASLNASAAPEFSYFYRRHKCKRYRPIVFCHGIGIGLATYIPWLMTIPKDIGVLAIELLPVSGRICPEAASSSVFKEGMRKILSQQGIDDFVFVGHSYGTLLARPLLEDPVIEPMMNSMVLCDPVAILLHLPDVAYNMTRREPKTAPELEISWGAALDPRIAHTICRRLNWQEHYLLREHLIGRRTTAIVGSRDCVIHPDAVASYVYYGDVNYTSADVEEWKKTPEEWTGRGELELYYLYDRDHGQSLLIPNESVQITEVVEKYCRIDGGPDPKLGAKDVDTPEPPPKHPARSHFSVLTDSNMV</sequence>
<feature type="transmembrane region" description="Helical" evidence="2">
    <location>
        <begin position="30"/>
        <end position="50"/>
    </location>
</feature>
<feature type="transmembrane region" description="Helical" evidence="2">
    <location>
        <begin position="165"/>
        <end position="184"/>
    </location>
</feature>
<evidence type="ECO:0000256" key="1">
    <source>
        <dbReference type="SAM" id="MobiDB-lite"/>
    </source>
</evidence>
<dbReference type="EMBL" id="MCFJ01000001">
    <property type="protein sequence ID" value="ORY71378.1"/>
    <property type="molecule type" value="Genomic_DNA"/>
</dbReference>
<keyword evidence="3" id="KW-0732">Signal</keyword>
<dbReference type="OrthoDB" id="6431331at2759"/>
<dbReference type="InParanoid" id="A0A1Y2EIH6"/>
<feature type="signal peptide" evidence="3">
    <location>
        <begin position="1"/>
        <end position="20"/>
    </location>
</feature>
<dbReference type="AlphaFoldDB" id="A0A1Y2EIH6"/>
<feature type="compositionally biased region" description="Basic and acidic residues" evidence="1">
    <location>
        <begin position="479"/>
        <end position="488"/>
    </location>
</feature>
<comment type="caution">
    <text evidence="4">The sequence shown here is derived from an EMBL/GenBank/DDBJ whole genome shotgun (WGS) entry which is preliminary data.</text>
</comment>
<keyword evidence="5" id="KW-1185">Reference proteome</keyword>